<dbReference type="InterPro" id="IPR051474">
    <property type="entry name" value="Anti-sigma-K/W_factor"/>
</dbReference>
<evidence type="ECO:0000256" key="6">
    <source>
        <dbReference type="ARBA" id="ARBA00023136"/>
    </source>
</evidence>
<evidence type="ECO:0000256" key="1">
    <source>
        <dbReference type="ARBA" id="ARBA00004162"/>
    </source>
</evidence>
<evidence type="ECO:0000313" key="12">
    <source>
        <dbReference type="EMBL" id="MCP2175858.1"/>
    </source>
</evidence>
<keyword evidence="2" id="KW-1003">Cell membrane</keyword>
<evidence type="ECO:0000256" key="4">
    <source>
        <dbReference type="ARBA" id="ARBA00022989"/>
    </source>
</evidence>
<evidence type="ECO:0000256" key="7">
    <source>
        <dbReference type="ARBA" id="ARBA00023163"/>
    </source>
</evidence>
<evidence type="ECO:0000256" key="3">
    <source>
        <dbReference type="ARBA" id="ARBA00022692"/>
    </source>
</evidence>
<dbReference type="InterPro" id="IPR041916">
    <property type="entry name" value="Anti_sigma_zinc_sf"/>
</dbReference>
<protein>
    <recommendedName>
        <fullName evidence="9">Regulator of SigK</fullName>
    </recommendedName>
    <alternativeName>
        <fullName evidence="8">Sigma-K anti-sigma factor RskA</fullName>
    </alternativeName>
</protein>
<dbReference type="PANTHER" id="PTHR37461">
    <property type="entry name" value="ANTI-SIGMA-K FACTOR RSKA"/>
    <property type="match status" value="1"/>
</dbReference>
<evidence type="ECO:0000313" key="13">
    <source>
        <dbReference type="Proteomes" id="UP001206895"/>
    </source>
</evidence>
<dbReference type="EMBL" id="JAMTCJ010000002">
    <property type="protein sequence ID" value="MCP2175858.1"/>
    <property type="molecule type" value="Genomic_DNA"/>
</dbReference>
<feature type="transmembrane region" description="Helical" evidence="10">
    <location>
        <begin position="134"/>
        <end position="154"/>
    </location>
</feature>
<keyword evidence="7" id="KW-0804">Transcription</keyword>
<keyword evidence="4 10" id="KW-1133">Transmembrane helix</keyword>
<dbReference type="InterPro" id="IPR018764">
    <property type="entry name" value="RskA_C"/>
</dbReference>
<keyword evidence="6 10" id="KW-0472">Membrane</keyword>
<accession>A0ABT1HC68</accession>
<evidence type="ECO:0000256" key="8">
    <source>
        <dbReference type="ARBA" id="ARBA00029829"/>
    </source>
</evidence>
<comment type="subcellular location">
    <subcellularLocation>
        <location evidence="1">Cell membrane</location>
        <topology evidence="1">Single-pass membrane protein</topology>
    </subcellularLocation>
</comment>
<dbReference type="Proteomes" id="UP001206895">
    <property type="component" value="Unassembled WGS sequence"/>
</dbReference>
<dbReference type="RefSeq" id="WP_253660898.1">
    <property type="nucleotide sequence ID" value="NZ_BAAAJQ010000001.1"/>
</dbReference>
<gene>
    <name evidence="12" type="ORF">LX13_001677</name>
</gene>
<evidence type="ECO:0000256" key="10">
    <source>
        <dbReference type="SAM" id="Phobius"/>
    </source>
</evidence>
<dbReference type="Pfam" id="PF10099">
    <property type="entry name" value="RskA_C"/>
    <property type="match status" value="1"/>
</dbReference>
<evidence type="ECO:0000256" key="9">
    <source>
        <dbReference type="ARBA" id="ARBA00030803"/>
    </source>
</evidence>
<sequence>MRPDPTARGTVDDLLELYSIDALDPHEMQLFETALLSLAAADRIEAVERIRQTRDAVGRMAVEVAAVPPVHLRARILDAIDAGDISPAAPDASTISSLASAELPMGDAAEEQAPAHPQPTDELAARRLGRRRRIALAATSAAAAIILVVGGVFVGRSVLSDPATDKPAIAQTNSFDELRNVMSASDAEVHRTEMTGIPGTVVVASSRSMDRAVVLLDDAPHPPQDRAYQLWLIGNDHAPRPAGLVDAAATTKAIVVTDLAGSRTVGMTVEPATGSPQPTGEVVAAVPI</sequence>
<reference evidence="12 13" key="1">
    <citation type="submission" date="2022-06" db="EMBL/GenBank/DDBJ databases">
        <title>Genomic Encyclopedia of Archaeal and Bacterial Type Strains, Phase II (KMG-II): from individual species to whole genera.</title>
        <authorList>
            <person name="Goeker M."/>
        </authorList>
    </citation>
    <scope>NUCLEOTIDE SEQUENCE [LARGE SCALE GENOMIC DNA]</scope>
    <source>
        <strain evidence="12 13">DSM 44693</strain>
    </source>
</reference>
<evidence type="ECO:0000259" key="11">
    <source>
        <dbReference type="Pfam" id="PF10099"/>
    </source>
</evidence>
<evidence type="ECO:0000256" key="5">
    <source>
        <dbReference type="ARBA" id="ARBA00023015"/>
    </source>
</evidence>
<dbReference type="PANTHER" id="PTHR37461:SF1">
    <property type="entry name" value="ANTI-SIGMA-K FACTOR RSKA"/>
    <property type="match status" value="1"/>
</dbReference>
<proteinExistence type="predicted"/>
<keyword evidence="13" id="KW-1185">Reference proteome</keyword>
<comment type="caution">
    <text evidence="12">The sequence shown here is derived from an EMBL/GenBank/DDBJ whole genome shotgun (WGS) entry which is preliminary data.</text>
</comment>
<feature type="domain" description="Anti-sigma K factor RskA C-terminal" evidence="11">
    <location>
        <begin position="139"/>
        <end position="282"/>
    </location>
</feature>
<evidence type="ECO:0000256" key="2">
    <source>
        <dbReference type="ARBA" id="ARBA00022475"/>
    </source>
</evidence>
<keyword evidence="3 10" id="KW-0812">Transmembrane</keyword>
<dbReference type="Gene3D" id="1.10.10.1320">
    <property type="entry name" value="Anti-sigma factor, zinc-finger domain"/>
    <property type="match status" value="1"/>
</dbReference>
<keyword evidence="5" id="KW-0805">Transcription regulation</keyword>
<name>A0ABT1HC68_9NOCA</name>
<organism evidence="12 13">
    <name type="scientific">Williamsia maris</name>
    <dbReference type="NCBI Taxonomy" id="72806"/>
    <lineage>
        <taxon>Bacteria</taxon>
        <taxon>Bacillati</taxon>
        <taxon>Actinomycetota</taxon>
        <taxon>Actinomycetes</taxon>
        <taxon>Mycobacteriales</taxon>
        <taxon>Nocardiaceae</taxon>
        <taxon>Williamsia</taxon>
    </lineage>
</organism>